<dbReference type="EMBL" id="CAJOBR010070937">
    <property type="protein sequence ID" value="CAF5099395.1"/>
    <property type="molecule type" value="Genomic_DNA"/>
</dbReference>
<dbReference type="AlphaFoldDB" id="A0A822EKU6"/>
<organism evidence="1 2">
    <name type="scientific">Rotaria socialis</name>
    <dbReference type="NCBI Taxonomy" id="392032"/>
    <lineage>
        <taxon>Eukaryota</taxon>
        <taxon>Metazoa</taxon>
        <taxon>Spiralia</taxon>
        <taxon>Gnathifera</taxon>
        <taxon>Rotifera</taxon>
        <taxon>Eurotatoria</taxon>
        <taxon>Bdelloidea</taxon>
        <taxon>Philodinida</taxon>
        <taxon>Philodinidae</taxon>
        <taxon>Rotaria</taxon>
    </lineage>
</organism>
<name>A0A822EKU6_9BILA</name>
<reference evidence="1" key="1">
    <citation type="submission" date="2021-02" db="EMBL/GenBank/DDBJ databases">
        <authorList>
            <person name="Nowell W R."/>
        </authorList>
    </citation>
    <scope>NUCLEOTIDE SEQUENCE</scope>
</reference>
<protein>
    <submittedName>
        <fullName evidence="1">Uncharacterized protein</fullName>
    </submittedName>
</protein>
<proteinExistence type="predicted"/>
<gene>
    <name evidence="1" type="ORF">QYT958_LOCUS44755</name>
</gene>
<comment type="caution">
    <text evidence="1">The sequence shown here is derived from an EMBL/GenBank/DDBJ whole genome shotgun (WGS) entry which is preliminary data.</text>
</comment>
<evidence type="ECO:0000313" key="2">
    <source>
        <dbReference type="Proteomes" id="UP000663848"/>
    </source>
</evidence>
<dbReference type="Proteomes" id="UP000663848">
    <property type="component" value="Unassembled WGS sequence"/>
</dbReference>
<accession>A0A822EKU6</accession>
<evidence type="ECO:0000313" key="1">
    <source>
        <dbReference type="EMBL" id="CAF5099395.1"/>
    </source>
</evidence>
<feature type="non-terminal residue" evidence="1">
    <location>
        <position position="39"/>
    </location>
</feature>
<sequence length="39" mass="4216">MADGNDEYDDGIDGILLATNDFTGSTSVTFKHDCSIFDD</sequence>